<dbReference type="GO" id="GO:0051607">
    <property type="term" value="P:defense response to virus"/>
    <property type="evidence" value="ECO:0007669"/>
    <property type="project" value="UniProtKB-KW"/>
</dbReference>
<dbReference type="GO" id="GO:0003723">
    <property type="term" value="F:RNA binding"/>
    <property type="evidence" value="ECO:0007669"/>
    <property type="project" value="InterPro"/>
</dbReference>
<dbReference type="AlphaFoldDB" id="A0A0K6IA84"/>
<dbReference type="Pfam" id="PF09704">
    <property type="entry name" value="Cas_Cas5d"/>
    <property type="match status" value="1"/>
</dbReference>
<reference evidence="3" key="1">
    <citation type="submission" date="2015-08" db="EMBL/GenBank/DDBJ databases">
        <authorList>
            <person name="Varghese N."/>
        </authorList>
    </citation>
    <scope>NUCLEOTIDE SEQUENCE [LARGE SCALE GENOMIC DNA]</scope>
    <source>
        <strain evidence="3">DSM 23407</strain>
    </source>
</reference>
<dbReference type="GO" id="GO:0043571">
    <property type="term" value="P:maintenance of CRISPR repeat elements"/>
    <property type="evidence" value="ECO:0007669"/>
    <property type="project" value="InterPro"/>
</dbReference>
<evidence type="ECO:0000313" key="3">
    <source>
        <dbReference type="Proteomes" id="UP000183900"/>
    </source>
</evidence>
<dbReference type="NCBIfam" id="TIGR02593">
    <property type="entry name" value="CRISPR_cas5"/>
    <property type="match status" value="1"/>
</dbReference>
<accession>A0A0K6IA84</accession>
<dbReference type="OrthoDB" id="5704083at2"/>
<dbReference type="Gene3D" id="3.30.70.2660">
    <property type="match status" value="1"/>
</dbReference>
<gene>
    <name evidence="2" type="ORF">Ga0061067_11610</name>
</gene>
<dbReference type="EMBL" id="CYHE01000016">
    <property type="protein sequence ID" value="CUB00026.1"/>
    <property type="molecule type" value="Genomic_DNA"/>
</dbReference>
<proteinExistence type="predicted"/>
<dbReference type="InterPro" id="IPR013422">
    <property type="entry name" value="CRISPR-assoc_prot_Cas5_N"/>
</dbReference>
<evidence type="ECO:0000256" key="1">
    <source>
        <dbReference type="ARBA" id="ARBA00023118"/>
    </source>
</evidence>
<sequence>MTDRWLVITLEAPLASFGEAAGNAQRGTAERPSRSALLGLAGAALGLRREDAAGQSRLFAGLRTASLSQRRGKLLTDFHTFQSLPSSAGAPRSRAAALALREELSTSITRREYRMDVRYLAGFTAADGVAEGEGIDLAALAEAFRRPRFTLWLGRKSCPLSRPLNPQVVPAPDAAGAFLAYLEADPLLLGTVPREAELAVETLGDLPSGAAISRQHNRRDDPQSRTSWQFASRSEYVTGLSLPARPEREAAR</sequence>
<dbReference type="RefSeq" id="WP_055456878.1">
    <property type="nucleotide sequence ID" value="NZ_CYHE01000016.1"/>
</dbReference>
<keyword evidence="3" id="KW-1185">Reference proteome</keyword>
<dbReference type="InterPro" id="IPR010147">
    <property type="entry name" value="CRISPR-assoc_prot_CasD"/>
</dbReference>
<dbReference type="InterPro" id="IPR021124">
    <property type="entry name" value="CRISPR-assoc_prot_Cas5"/>
</dbReference>
<evidence type="ECO:0000313" key="2">
    <source>
        <dbReference type="EMBL" id="CUB00026.1"/>
    </source>
</evidence>
<dbReference type="NCBIfam" id="TIGR01868">
    <property type="entry name" value="casD_Cas5e"/>
    <property type="match status" value="1"/>
</dbReference>
<name>A0A0K6IA84_9HYPH</name>
<organism evidence="2 3">
    <name type="scientific">Pannonibacter indicus</name>
    <dbReference type="NCBI Taxonomy" id="466044"/>
    <lineage>
        <taxon>Bacteria</taxon>
        <taxon>Pseudomonadati</taxon>
        <taxon>Pseudomonadota</taxon>
        <taxon>Alphaproteobacteria</taxon>
        <taxon>Hyphomicrobiales</taxon>
        <taxon>Stappiaceae</taxon>
        <taxon>Pannonibacter</taxon>
    </lineage>
</organism>
<dbReference type="Proteomes" id="UP000183900">
    <property type="component" value="Unassembled WGS sequence"/>
</dbReference>
<protein>
    <submittedName>
        <fullName evidence="2">CRISPR-associated protein Cas5/CasD, subtype I-E/ECOLI</fullName>
    </submittedName>
</protein>
<keyword evidence="1" id="KW-0051">Antiviral defense</keyword>